<dbReference type="PANTHER" id="PTHR39428:SF1">
    <property type="entry name" value="F420H(2)-DEPENDENT QUINONE REDUCTASE RV1261C"/>
    <property type="match status" value="1"/>
</dbReference>
<accession>A0ABN3K0G5</accession>
<evidence type="ECO:0000256" key="2">
    <source>
        <dbReference type="ARBA" id="ARBA00049106"/>
    </source>
</evidence>
<evidence type="ECO:0000313" key="4">
    <source>
        <dbReference type="Proteomes" id="UP001501231"/>
    </source>
</evidence>
<comment type="similarity">
    <text evidence="1">Belongs to the F420H(2)-dependent quinone reductase family.</text>
</comment>
<dbReference type="Proteomes" id="UP001501231">
    <property type="component" value="Unassembled WGS sequence"/>
</dbReference>
<keyword evidence="4" id="KW-1185">Reference proteome</keyword>
<name>A0ABN3K0G5_9ACTN</name>
<protein>
    <submittedName>
        <fullName evidence="3">Nitroreductase family deazaflavin-dependent oxidoreductase</fullName>
    </submittedName>
</protein>
<dbReference type="Pfam" id="PF04075">
    <property type="entry name" value="F420H2_quin_red"/>
    <property type="match status" value="1"/>
</dbReference>
<reference evidence="3 4" key="1">
    <citation type="journal article" date="2019" name="Int. J. Syst. Evol. Microbiol.">
        <title>The Global Catalogue of Microorganisms (GCM) 10K type strain sequencing project: providing services to taxonomists for standard genome sequencing and annotation.</title>
        <authorList>
            <consortium name="The Broad Institute Genomics Platform"/>
            <consortium name="The Broad Institute Genome Sequencing Center for Infectious Disease"/>
            <person name="Wu L."/>
            <person name="Ma J."/>
        </authorList>
    </citation>
    <scope>NUCLEOTIDE SEQUENCE [LARGE SCALE GENOMIC DNA]</scope>
    <source>
        <strain evidence="3 4">JCM 3325</strain>
    </source>
</reference>
<gene>
    <name evidence="3" type="ORF">GCM10010191_73610</name>
</gene>
<organism evidence="3 4">
    <name type="scientific">Actinomadura vinacea</name>
    <dbReference type="NCBI Taxonomy" id="115336"/>
    <lineage>
        <taxon>Bacteria</taxon>
        <taxon>Bacillati</taxon>
        <taxon>Actinomycetota</taxon>
        <taxon>Actinomycetes</taxon>
        <taxon>Streptosporangiales</taxon>
        <taxon>Thermomonosporaceae</taxon>
        <taxon>Actinomadura</taxon>
    </lineage>
</organism>
<comment type="catalytic activity">
    <reaction evidence="2">
        <text>oxidized coenzyme F420-(gamma-L-Glu)(n) + a quinol + H(+) = reduced coenzyme F420-(gamma-L-Glu)(n) + a quinone</text>
        <dbReference type="Rhea" id="RHEA:39663"/>
        <dbReference type="Rhea" id="RHEA-COMP:12939"/>
        <dbReference type="Rhea" id="RHEA-COMP:14378"/>
        <dbReference type="ChEBI" id="CHEBI:15378"/>
        <dbReference type="ChEBI" id="CHEBI:24646"/>
        <dbReference type="ChEBI" id="CHEBI:132124"/>
        <dbReference type="ChEBI" id="CHEBI:133980"/>
        <dbReference type="ChEBI" id="CHEBI:139511"/>
    </reaction>
</comment>
<dbReference type="PANTHER" id="PTHR39428">
    <property type="entry name" value="F420H(2)-DEPENDENT QUINONE REDUCTASE RV1261C"/>
    <property type="match status" value="1"/>
</dbReference>
<dbReference type="InterPro" id="IPR004378">
    <property type="entry name" value="F420H2_quin_Rdtase"/>
</dbReference>
<comment type="caution">
    <text evidence="3">The sequence shown here is derived from an EMBL/GenBank/DDBJ whole genome shotgun (WGS) entry which is preliminary data.</text>
</comment>
<proteinExistence type="inferred from homology"/>
<dbReference type="Gene3D" id="2.30.110.10">
    <property type="entry name" value="Electron Transport, Fmn-binding Protein, Chain A"/>
    <property type="match status" value="1"/>
</dbReference>
<dbReference type="EMBL" id="BAAARW010000030">
    <property type="protein sequence ID" value="GAA2445944.1"/>
    <property type="molecule type" value="Genomic_DNA"/>
</dbReference>
<dbReference type="InterPro" id="IPR012349">
    <property type="entry name" value="Split_barrel_FMN-bd"/>
</dbReference>
<evidence type="ECO:0000256" key="1">
    <source>
        <dbReference type="ARBA" id="ARBA00008710"/>
    </source>
</evidence>
<evidence type="ECO:0000313" key="3">
    <source>
        <dbReference type="EMBL" id="GAA2445944.1"/>
    </source>
</evidence>
<dbReference type="NCBIfam" id="TIGR00026">
    <property type="entry name" value="hi_GC_TIGR00026"/>
    <property type="match status" value="1"/>
</dbReference>
<sequence>MRMNDPGYQRPDLTLLGAEHVARYKETDGEVGFEWNGVPILLLTTTGRKTGLERTSALIFGRDGDDYLVVASTGGAPKHPSWYLNLVARPQAEIQVKGEHIRVVARTAQEAERSRLWKIATSYWPNYDAYQTRTERVIPIVVLSPAREGTTT</sequence>